<feature type="compositionally biased region" description="Polar residues" evidence="3">
    <location>
        <begin position="90"/>
        <end position="99"/>
    </location>
</feature>
<dbReference type="SUPFAM" id="SSF54928">
    <property type="entry name" value="RNA-binding domain, RBD"/>
    <property type="match status" value="1"/>
</dbReference>
<feature type="domain" description="RRM" evidence="4">
    <location>
        <begin position="101"/>
        <end position="179"/>
    </location>
</feature>
<evidence type="ECO:0000256" key="2">
    <source>
        <dbReference type="PROSITE-ProRule" id="PRU00176"/>
    </source>
</evidence>
<feature type="domain" description="RRM" evidence="4">
    <location>
        <begin position="194"/>
        <end position="280"/>
    </location>
</feature>
<protein>
    <submittedName>
        <fullName evidence="5">Putative RNA-binding protein</fullName>
    </submittedName>
</protein>
<dbReference type="PANTHER" id="PTHR48027">
    <property type="entry name" value="HETEROGENEOUS NUCLEAR RIBONUCLEOPROTEIN 87F-RELATED"/>
    <property type="match status" value="1"/>
</dbReference>
<dbReference type="STRING" id="67003.A0A1X0P0Z9"/>
<dbReference type="RefSeq" id="XP_028884265.1">
    <property type="nucleotide sequence ID" value="XM_029024488.1"/>
</dbReference>
<dbReference type="OrthoDB" id="266020at2759"/>
<evidence type="ECO:0000259" key="4">
    <source>
        <dbReference type="PROSITE" id="PS50102"/>
    </source>
</evidence>
<dbReference type="VEuPathDB" id="TriTrypDB:TM35_000092490"/>
<dbReference type="InterPro" id="IPR052462">
    <property type="entry name" value="SLIRP/GR-RBP-like"/>
</dbReference>
<dbReference type="EMBL" id="NBCO01000009">
    <property type="protein sequence ID" value="ORC90199.1"/>
    <property type="molecule type" value="Genomic_DNA"/>
</dbReference>
<dbReference type="GeneID" id="39984268"/>
<dbReference type="Pfam" id="PF00076">
    <property type="entry name" value="RRM_1"/>
    <property type="match status" value="2"/>
</dbReference>
<dbReference type="InterPro" id="IPR000504">
    <property type="entry name" value="RRM_dom"/>
</dbReference>
<accession>A0A1X0P0Z9</accession>
<dbReference type="Gene3D" id="3.30.70.330">
    <property type="match status" value="2"/>
</dbReference>
<dbReference type="CDD" id="cd00590">
    <property type="entry name" value="RRM_SF"/>
    <property type="match status" value="2"/>
</dbReference>
<dbReference type="InterPro" id="IPR035979">
    <property type="entry name" value="RBD_domain_sf"/>
</dbReference>
<dbReference type="GO" id="GO:0003723">
    <property type="term" value="F:RNA binding"/>
    <property type="evidence" value="ECO:0007669"/>
    <property type="project" value="UniProtKB-UniRule"/>
</dbReference>
<dbReference type="SMART" id="SM00360">
    <property type="entry name" value="RRM"/>
    <property type="match status" value="2"/>
</dbReference>
<feature type="compositionally biased region" description="Low complexity" evidence="3">
    <location>
        <begin position="51"/>
        <end position="75"/>
    </location>
</feature>
<dbReference type="Proteomes" id="UP000192257">
    <property type="component" value="Unassembled WGS sequence"/>
</dbReference>
<comment type="caution">
    <text evidence="5">The sequence shown here is derived from an EMBL/GenBank/DDBJ whole genome shotgun (WGS) entry which is preliminary data.</text>
</comment>
<evidence type="ECO:0000256" key="3">
    <source>
        <dbReference type="SAM" id="MobiDB-lite"/>
    </source>
</evidence>
<dbReference type="AlphaFoldDB" id="A0A1X0P0Z9"/>
<name>A0A1X0P0Z9_9TRYP</name>
<feature type="region of interest" description="Disordered" evidence="3">
    <location>
        <begin position="301"/>
        <end position="324"/>
    </location>
</feature>
<evidence type="ECO:0000313" key="5">
    <source>
        <dbReference type="EMBL" id="ORC90199.1"/>
    </source>
</evidence>
<feature type="region of interest" description="Disordered" evidence="3">
    <location>
        <begin position="1"/>
        <end position="99"/>
    </location>
</feature>
<evidence type="ECO:0000313" key="6">
    <source>
        <dbReference type="Proteomes" id="UP000192257"/>
    </source>
</evidence>
<organism evidence="5 6">
    <name type="scientific">Trypanosoma theileri</name>
    <dbReference type="NCBI Taxonomy" id="67003"/>
    <lineage>
        <taxon>Eukaryota</taxon>
        <taxon>Discoba</taxon>
        <taxon>Euglenozoa</taxon>
        <taxon>Kinetoplastea</taxon>
        <taxon>Metakinetoplastina</taxon>
        <taxon>Trypanosomatida</taxon>
        <taxon>Trypanosomatidae</taxon>
        <taxon>Trypanosoma</taxon>
    </lineage>
</organism>
<feature type="compositionally biased region" description="Low complexity" evidence="3">
    <location>
        <begin position="304"/>
        <end position="322"/>
    </location>
</feature>
<evidence type="ECO:0000256" key="1">
    <source>
        <dbReference type="ARBA" id="ARBA00022884"/>
    </source>
</evidence>
<gene>
    <name evidence="5" type="ORF">TM35_000092490</name>
</gene>
<keyword evidence="1 2" id="KW-0694">RNA-binding</keyword>
<sequence length="416" mass="46345">MTTAQSMTACTHPHQNFPVCPAPLFDDYLSRTETSSQDAVEPMESMPQNHQQQQGTEEESGQQQEQLEYSQQQQGERPKRKRCVPKLSENKLTPNAEQSSTNLILRKLPARADEAEIKRVFAPYGEILSAAVMRNIHTGENLGTAFVRYATTEQARAALLECHGKRVFGRTISVHWAKKQHDDTPVGEARKKIFKLFVRNIPLDVTVDELTALFRQYGPVKEISIHKDTAAVADRRLERRIAFVAYLAEGAAERAAECVHNTRPFPSSGSIPLMVKLAEDHQQKRAGNKMPSQIITPEVTSAGRRSSISSNNVTNSSRSSSSYNMCREDSRRHLVMGSVCAQEGDPLHCQSTFLLPPNLISAVLSQERHSVGAVSTQSSRSSSDNINNIAETHVGRQRYMHNPYNAVHSRVYIVAG</sequence>
<dbReference type="InterPro" id="IPR012677">
    <property type="entry name" value="Nucleotide-bd_a/b_plait_sf"/>
</dbReference>
<dbReference type="PROSITE" id="PS50102">
    <property type="entry name" value="RRM"/>
    <property type="match status" value="2"/>
</dbReference>
<keyword evidence="6" id="KW-1185">Reference proteome</keyword>
<reference evidence="5 6" key="1">
    <citation type="submission" date="2017-03" db="EMBL/GenBank/DDBJ databases">
        <title>An alternative strategy for trypanosome survival in the mammalian bloodstream revealed through genome and transcriptome analysis of the ubiquitous bovine parasite Trypanosoma (Megatrypanum) theileri.</title>
        <authorList>
            <person name="Kelly S."/>
            <person name="Ivens A."/>
            <person name="Mott A."/>
            <person name="O'Neill E."/>
            <person name="Emms D."/>
            <person name="Macleod O."/>
            <person name="Voorheis P."/>
            <person name="Matthews J."/>
            <person name="Matthews K."/>
            <person name="Carrington M."/>
        </authorList>
    </citation>
    <scope>NUCLEOTIDE SEQUENCE [LARGE SCALE GENOMIC DNA]</scope>
    <source>
        <strain evidence="5">Edinburgh</strain>
    </source>
</reference>
<proteinExistence type="predicted"/>